<proteinExistence type="predicted"/>
<dbReference type="Pfam" id="PF00566">
    <property type="entry name" value="RabGAP-TBC"/>
    <property type="match status" value="1"/>
</dbReference>
<dbReference type="InterPro" id="IPR000195">
    <property type="entry name" value="Rab-GAP-TBC_dom"/>
</dbReference>
<dbReference type="Gene3D" id="1.10.8.270">
    <property type="entry name" value="putative rabgap domain of human tbc1 domain family member 14 like domains"/>
    <property type="match status" value="1"/>
</dbReference>
<dbReference type="Gene3D" id="1.10.472.80">
    <property type="entry name" value="Ypt/Rab-GAP domain of gyp1p, domain 3"/>
    <property type="match status" value="1"/>
</dbReference>
<keyword evidence="4" id="KW-1185">Reference proteome</keyword>
<dbReference type="SUPFAM" id="SSF47923">
    <property type="entry name" value="Ypt/Rab-GAP domain of gyp1p"/>
    <property type="match status" value="2"/>
</dbReference>
<dbReference type="SMART" id="SM00164">
    <property type="entry name" value="TBC"/>
    <property type="match status" value="1"/>
</dbReference>
<feature type="compositionally biased region" description="Low complexity" evidence="1">
    <location>
        <begin position="173"/>
        <end position="186"/>
    </location>
</feature>
<evidence type="ECO:0000259" key="2">
    <source>
        <dbReference type="PROSITE" id="PS50086"/>
    </source>
</evidence>
<dbReference type="OrthoDB" id="294251at2759"/>
<dbReference type="GO" id="GO:0005096">
    <property type="term" value="F:GTPase activator activity"/>
    <property type="evidence" value="ECO:0007669"/>
    <property type="project" value="TreeGrafter"/>
</dbReference>
<feature type="compositionally biased region" description="Polar residues" evidence="1">
    <location>
        <begin position="150"/>
        <end position="167"/>
    </location>
</feature>
<feature type="region of interest" description="Disordered" evidence="1">
    <location>
        <begin position="57"/>
        <end position="261"/>
    </location>
</feature>
<protein>
    <recommendedName>
        <fullName evidence="2">Rab-GAP TBC domain-containing protein</fullName>
    </recommendedName>
</protein>
<organism evidence="3 4">
    <name type="scientific">Tricholomella constricta</name>
    <dbReference type="NCBI Taxonomy" id="117010"/>
    <lineage>
        <taxon>Eukaryota</taxon>
        <taxon>Fungi</taxon>
        <taxon>Dikarya</taxon>
        <taxon>Basidiomycota</taxon>
        <taxon>Agaricomycotina</taxon>
        <taxon>Agaricomycetes</taxon>
        <taxon>Agaricomycetidae</taxon>
        <taxon>Agaricales</taxon>
        <taxon>Tricholomatineae</taxon>
        <taxon>Lyophyllaceae</taxon>
        <taxon>Tricholomella</taxon>
    </lineage>
</organism>
<reference evidence="3 4" key="1">
    <citation type="journal article" date="2020" name="ISME J.">
        <title>Uncovering the hidden diversity of litter-decomposition mechanisms in mushroom-forming fungi.</title>
        <authorList>
            <person name="Floudas D."/>
            <person name="Bentzer J."/>
            <person name="Ahren D."/>
            <person name="Johansson T."/>
            <person name="Persson P."/>
            <person name="Tunlid A."/>
        </authorList>
    </citation>
    <scope>NUCLEOTIDE SEQUENCE [LARGE SCALE GENOMIC DNA]</scope>
    <source>
        <strain evidence="3 4">CBS 661.87</strain>
    </source>
</reference>
<evidence type="ECO:0000256" key="1">
    <source>
        <dbReference type="SAM" id="MobiDB-lite"/>
    </source>
</evidence>
<dbReference type="GO" id="GO:0031267">
    <property type="term" value="F:small GTPase binding"/>
    <property type="evidence" value="ECO:0007669"/>
    <property type="project" value="TreeGrafter"/>
</dbReference>
<accession>A0A8H5HK72</accession>
<comment type="caution">
    <text evidence="3">The sequence shown here is derived from an EMBL/GenBank/DDBJ whole genome shotgun (WGS) entry which is preliminary data.</text>
</comment>
<dbReference type="Proteomes" id="UP000565441">
    <property type="component" value="Unassembled WGS sequence"/>
</dbReference>
<feature type="domain" description="Rab-GAP TBC" evidence="2">
    <location>
        <begin position="430"/>
        <end position="622"/>
    </location>
</feature>
<dbReference type="EMBL" id="JAACJP010000004">
    <property type="protein sequence ID" value="KAF5384858.1"/>
    <property type="molecule type" value="Genomic_DNA"/>
</dbReference>
<dbReference type="AlphaFoldDB" id="A0A8H5HK72"/>
<evidence type="ECO:0000313" key="4">
    <source>
        <dbReference type="Proteomes" id="UP000565441"/>
    </source>
</evidence>
<dbReference type="InterPro" id="IPR050302">
    <property type="entry name" value="Rab_GAP_TBC_domain"/>
</dbReference>
<evidence type="ECO:0000313" key="3">
    <source>
        <dbReference type="EMBL" id="KAF5384858.1"/>
    </source>
</evidence>
<name>A0A8H5HK72_9AGAR</name>
<feature type="compositionally biased region" description="Polar residues" evidence="1">
    <location>
        <begin position="119"/>
        <end position="138"/>
    </location>
</feature>
<dbReference type="InterPro" id="IPR035969">
    <property type="entry name" value="Rab-GAP_TBC_sf"/>
</dbReference>
<feature type="compositionally biased region" description="Low complexity" evidence="1">
    <location>
        <begin position="1"/>
        <end position="10"/>
    </location>
</feature>
<sequence length="705" mass="77507">MDDAPALVLVPPTPLKFDSPAPSPSASYSAQSRHSGHRRPSSETTIFSIYSMYGDEAPRTSWSPSPVVSNGDRKSQDSSIAPKVKLKLPDNQRQSTYKTSDHSDNSELAYCDDNDAYEHQTTTVAPRTSSSCIPSSLRASAVAASDGQRESLSYRTSATSSYISQSRESTHNPSNRSLHSSRSPRSSPVPPARPASRDRELSLLPPLPPSLPPSRLATPAPTPPRQPSPTLQPPVTPKSLPLKHPVFSGSPSSKVSLEPSEGEDLDAFHVRNTYAQLEVSGVKGDGYEEGIERTRARIGASRTSQLQAEAALGDGSEKTRDLDPKEIQTLASVDRYGFFAVASHDRLVLLNSAPLLKRLAPTPAGPSTAPASATALRALPPVSTAHKEMSRIAKWTRMLTPLTRDTGANVATWGVRPAKESKLRRRVYKGIPDAWRGAAWGLLMSRYSGIGVREMGLLAAEYRDALDKPSSYDIQIDLDVPRTISGHIMFRTRYGAGQRSLFHVLHCFSLRCDKCGYVQGMGPIAATLLCYFDPERVYASLVWLHDAYSMHTVFSPGFPGLLEAIYVQERITELMMPDVFLAFKKHMISTTSYATKWYITLFSNSVPFQTQLRLWDTFLLEGYDAFIAVAVAIVWVYRDQITSAAANFETVLSLLSSFFVPEDEDTLLAWIGHMLGDKKLRTSMLRWKEDWRGLVASGKDGAALL</sequence>
<gene>
    <name evidence="3" type="ORF">D9615_001044</name>
</gene>
<feature type="region of interest" description="Disordered" evidence="1">
    <location>
        <begin position="1"/>
        <end position="44"/>
    </location>
</feature>
<dbReference type="PROSITE" id="PS50086">
    <property type="entry name" value="TBC_RABGAP"/>
    <property type="match status" value="1"/>
</dbReference>
<dbReference type="PANTHER" id="PTHR47219:SF9">
    <property type="entry name" value="GTPASE ACTIVATING PROTEIN AND CENTROSOME-ASSOCIATED, ISOFORM B"/>
    <property type="match status" value="1"/>
</dbReference>
<feature type="compositionally biased region" description="Pro residues" evidence="1">
    <location>
        <begin position="220"/>
        <end position="236"/>
    </location>
</feature>
<dbReference type="PANTHER" id="PTHR47219">
    <property type="entry name" value="RAB GTPASE-ACTIVATING PROTEIN 1-LIKE"/>
    <property type="match status" value="1"/>
</dbReference>
<dbReference type="FunFam" id="1.10.8.270:FF:000023">
    <property type="entry name" value="TBC domain-containing protein C1778.09"/>
    <property type="match status" value="1"/>
</dbReference>